<dbReference type="PANTHER" id="PTHR43401">
    <property type="entry name" value="L-THREONINE 3-DEHYDROGENASE"/>
    <property type="match status" value="1"/>
</dbReference>
<evidence type="ECO:0000256" key="1">
    <source>
        <dbReference type="ARBA" id="ARBA00023002"/>
    </source>
</evidence>
<comment type="caution">
    <text evidence="4">The sequence shown here is derived from an EMBL/GenBank/DDBJ whole genome shotgun (WGS) entry which is preliminary data.</text>
</comment>
<organism evidence="4">
    <name type="scientific">Caldilineaceae bacterium SB0662_bin_9</name>
    <dbReference type="NCBI Taxonomy" id="2605258"/>
    <lineage>
        <taxon>Bacteria</taxon>
        <taxon>Bacillati</taxon>
        <taxon>Chloroflexota</taxon>
        <taxon>Caldilineae</taxon>
        <taxon>Caldilineales</taxon>
        <taxon>Caldilineaceae</taxon>
    </lineage>
</organism>
<dbReference type="InterPro" id="IPR011032">
    <property type="entry name" value="GroES-like_sf"/>
</dbReference>
<dbReference type="Gene3D" id="3.90.180.10">
    <property type="entry name" value="Medium-chain alcohol dehydrogenases, catalytic domain"/>
    <property type="match status" value="1"/>
</dbReference>
<dbReference type="InterPro" id="IPR036291">
    <property type="entry name" value="NAD(P)-bd_dom_sf"/>
</dbReference>
<accession>A0A6B1DQT5</accession>
<protein>
    <submittedName>
        <fullName evidence="4">Zinc-binding alcohol dehydrogenase family protein</fullName>
    </submittedName>
</protein>
<dbReference type="InterPro" id="IPR050129">
    <property type="entry name" value="Zn_alcohol_dh"/>
</dbReference>
<feature type="domain" description="Alcohol dehydrogenase-like N-terminal" evidence="3">
    <location>
        <begin position="24"/>
        <end position="129"/>
    </location>
</feature>
<dbReference type="GO" id="GO:0016491">
    <property type="term" value="F:oxidoreductase activity"/>
    <property type="evidence" value="ECO:0007669"/>
    <property type="project" value="UniProtKB-KW"/>
</dbReference>
<feature type="domain" description="Alcohol dehydrogenase-like C-terminal" evidence="2">
    <location>
        <begin position="169"/>
        <end position="298"/>
    </location>
</feature>
<dbReference type="SUPFAM" id="SSF51735">
    <property type="entry name" value="NAD(P)-binding Rossmann-fold domains"/>
    <property type="match status" value="1"/>
</dbReference>
<dbReference type="InterPro" id="IPR013149">
    <property type="entry name" value="ADH-like_C"/>
</dbReference>
<keyword evidence="1" id="KW-0560">Oxidoreductase</keyword>
<evidence type="ECO:0000313" key="4">
    <source>
        <dbReference type="EMBL" id="MYD89092.1"/>
    </source>
</evidence>
<dbReference type="EMBL" id="VXPY01000013">
    <property type="protein sequence ID" value="MYD89092.1"/>
    <property type="molecule type" value="Genomic_DNA"/>
</dbReference>
<name>A0A6B1DQT5_9CHLR</name>
<dbReference type="Gene3D" id="3.40.50.720">
    <property type="entry name" value="NAD(P)-binding Rossmann-like Domain"/>
    <property type="match status" value="1"/>
</dbReference>
<dbReference type="PANTHER" id="PTHR43401:SF3">
    <property type="entry name" value="L-GALACTONATE-5-DEHYDROGENASE"/>
    <property type="match status" value="1"/>
</dbReference>
<dbReference type="Pfam" id="PF00107">
    <property type="entry name" value="ADH_zinc_N"/>
    <property type="match status" value="1"/>
</dbReference>
<gene>
    <name evidence="4" type="ORF">F4Y08_01965</name>
</gene>
<dbReference type="AlphaFoldDB" id="A0A6B1DQT5"/>
<dbReference type="CDD" id="cd08261">
    <property type="entry name" value="Zn_ADH7"/>
    <property type="match status" value="1"/>
</dbReference>
<evidence type="ECO:0000259" key="3">
    <source>
        <dbReference type="Pfam" id="PF08240"/>
    </source>
</evidence>
<evidence type="ECO:0000259" key="2">
    <source>
        <dbReference type="Pfam" id="PF00107"/>
    </source>
</evidence>
<dbReference type="SUPFAM" id="SSF50129">
    <property type="entry name" value="GroES-like"/>
    <property type="match status" value="1"/>
</dbReference>
<dbReference type="InterPro" id="IPR013154">
    <property type="entry name" value="ADH-like_N"/>
</dbReference>
<dbReference type="Pfam" id="PF08240">
    <property type="entry name" value="ADH_N"/>
    <property type="match status" value="1"/>
</dbReference>
<reference evidence="4" key="1">
    <citation type="submission" date="2019-09" db="EMBL/GenBank/DDBJ databases">
        <title>Characterisation of the sponge microbiome using genome-centric metagenomics.</title>
        <authorList>
            <person name="Engelberts J.P."/>
            <person name="Robbins S.J."/>
            <person name="De Goeij J.M."/>
            <person name="Aranda M."/>
            <person name="Bell S.C."/>
            <person name="Webster N.S."/>
        </authorList>
    </citation>
    <scope>NUCLEOTIDE SEQUENCE</scope>
    <source>
        <strain evidence="4">SB0662_bin_9</strain>
    </source>
</reference>
<sequence>MKQITLTEPFCLRQEDVPVPERKAGEVLVRVRRIGICGTDLHAYRGRQPFFTYPRVLGHELAVEVVDPGSHRSCSSGDHRVVLPYLACGSCGACRRGRSNCCVRMQVLGVHTDGGMRESLSLPPDLLLPADGLSLSQMALVENQCIGAHAVQRAAIHGQDTVVVVGTGPIGLGVVQFACMAGPARVIVADIAQDKLDFCAEHFQGVTDVCLVDEDFEARLADLTHGEMAHVLFDATGHPGSMERGFDLVAHGGTYVLVSLVQADITFHDPDFHRREVTLKSSRNATRRDFERVISAMQENILVTDPLLTHEVPFDDVTASFGGWLDPEAGVIKAMAHL</sequence>
<proteinExistence type="predicted"/>